<gene>
    <name evidence="8" type="ORF">PBRA_003366</name>
    <name evidence="9" type="ORF">PLBR_LOCUS6931</name>
</gene>
<keyword evidence="2 4" id="KW-0450">Lipoyl</keyword>
<dbReference type="Pfam" id="PF02817">
    <property type="entry name" value="E3_binding"/>
    <property type="match status" value="1"/>
</dbReference>
<evidence type="ECO:0000256" key="1">
    <source>
        <dbReference type="ARBA" id="ARBA00007317"/>
    </source>
</evidence>
<dbReference type="InterPro" id="IPR036625">
    <property type="entry name" value="E3-bd_dom_sf"/>
</dbReference>
<dbReference type="PANTHER" id="PTHR23151:SF90">
    <property type="entry name" value="DIHYDROLIPOYLLYSINE-RESIDUE ACETYLTRANSFERASE COMPONENT OF PYRUVATE DEHYDROGENASE COMPLEX, MITOCHONDRIAL-RELATED"/>
    <property type="match status" value="1"/>
</dbReference>
<dbReference type="AlphaFoldDB" id="A0A0G4J8S7"/>
<dbReference type="CDD" id="cd06849">
    <property type="entry name" value="lipoyl_domain"/>
    <property type="match status" value="1"/>
</dbReference>
<dbReference type="PANTHER" id="PTHR23151">
    <property type="entry name" value="DIHYDROLIPOAMIDE ACETYL/SUCCINYL-TRANSFERASE-RELATED"/>
    <property type="match status" value="1"/>
</dbReference>
<geneLocation type="mitochondrion" evidence="9"/>
<keyword evidence="3" id="KW-0809">Transit peptide</keyword>
<evidence type="ECO:0000313" key="10">
    <source>
        <dbReference type="Proteomes" id="UP000039324"/>
    </source>
</evidence>
<comment type="cofactor">
    <cofactor evidence="4">
        <name>(R)-lipoate</name>
        <dbReference type="ChEBI" id="CHEBI:83088"/>
    </cofactor>
</comment>
<dbReference type="OMA" id="TIKQKPW"/>
<dbReference type="Gene3D" id="4.10.320.10">
    <property type="entry name" value="E3-binding domain"/>
    <property type="match status" value="1"/>
</dbReference>
<dbReference type="InterPro" id="IPR045257">
    <property type="entry name" value="E2/Pdx1"/>
</dbReference>
<dbReference type="Proteomes" id="UP000039324">
    <property type="component" value="Unassembled WGS sequence"/>
</dbReference>
<accession>A0A0G4J8S7</accession>
<dbReference type="SUPFAM" id="SSF52777">
    <property type="entry name" value="CoA-dependent acyltransferases"/>
    <property type="match status" value="1"/>
</dbReference>
<dbReference type="GO" id="GO:0006086">
    <property type="term" value="P:pyruvate decarboxylation to acetyl-CoA"/>
    <property type="evidence" value="ECO:0007669"/>
    <property type="project" value="InterPro"/>
</dbReference>
<keyword evidence="10" id="KW-1185">Reference proteome</keyword>
<dbReference type="GO" id="GO:0016746">
    <property type="term" value="F:acyltransferase activity"/>
    <property type="evidence" value="ECO:0007669"/>
    <property type="project" value="UniProtKB-KW"/>
</dbReference>
<dbReference type="Pfam" id="PF00364">
    <property type="entry name" value="Biotin_lipoyl"/>
    <property type="match status" value="1"/>
</dbReference>
<dbReference type="InterPro" id="IPR003016">
    <property type="entry name" value="2-oxoA_DH_lipoyl-BS"/>
</dbReference>
<dbReference type="PROSITE" id="PS51826">
    <property type="entry name" value="PSBD"/>
    <property type="match status" value="1"/>
</dbReference>
<evidence type="ECO:0000256" key="3">
    <source>
        <dbReference type="ARBA" id="ARBA00022946"/>
    </source>
</evidence>
<feature type="domain" description="Peripheral subunit-binding (PSBD)" evidence="7">
    <location>
        <begin position="150"/>
        <end position="187"/>
    </location>
</feature>
<dbReference type="PROSITE" id="PS00189">
    <property type="entry name" value="LIPOYL"/>
    <property type="match status" value="1"/>
</dbReference>
<evidence type="ECO:0000313" key="8">
    <source>
        <dbReference type="EMBL" id="CEP03759.1"/>
    </source>
</evidence>
<evidence type="ECO:0000256" key="5">
    <source>
        <dbReference type="SAM" id="MobiDB-lite"/>
    </source>
</evidence>
<keyword evidence="9" id="KW-0496">Mitochondrion</keyword>
<keyword evidence="4" id="KW-0012">Acyltransferase</keyword>
<dbReference type="InterPro" id="IPR023213">
    <property type="entry name" value="CAT-like_dom_sf"/>
</dbReference>
<dbReference type="InterPro" id="IPR001078">
    <property type="entry name" value="2-oxoacid_DH_actylTfrase"/>
</dbReference>
<dbReference type="PROSITE" id="PS50968">
    <property type="entry name" value="BIOTINYL_LIPOYL"/>
    <property type="match status" value="1"/>
</dbReference>
<evidence type="ECO:0000256" key="4">
    <source>
        <dbReference type="RuleBase" id="RU003423"/>
    </source>
</evidence>
<sequence>MQMLWRIGCMRQVSPWAWRRCMSLSAGDIIRIEMPALSPTMTKGNIGKWRKAVGDAVSPGDALVSIETDKAVVDFDSVEEGYIAAIYAKEGSHDVPCGQLIGIMVENADQVEEAAKLPPPNVSASGTPPAAAVRSEPTPAAPTESRLGPFAMPAASLLLLQHHIHPSDIKGTGHSGRILKEDVIRHLESRLAPSTTTSARVEVPGAATPQPQQRSRRARERSHTDIKLSTMRRVIATRLSESKSEIPHSYMSTPCFIDQLLSLRTDLKAKGINASVNDFVIRAAGLALRDVPGVNSYFDVQSSNVKSFPSIDISVAVATEGGLITPIVTNVDSRSVVSVSNAVRDLAGRARSGKLKPNEFMGGSFTISNLGMFGITEFSAIINMPQACILAVGSGQPKTVMDDAKGTLRSVTSMTVTLSYDRRVIHEVVAGQWLRAFKSYIEQPALMEY</sequence>
<dbReference type="GO" id="GO:0005739">
    <property type="term" value="C:mitochondrion"/>
    <property type="evidence" value="ECO:0007669"/>
    <property type="project" value="TreeGrafter"/>
</dbReference>
<dbReference type="SUPFAM" id="SSF51230">
    <property type="entry name" value="Single hybrid motif"/>
    <property type="match status" value="1"/>
</dbReference>
<evidence type="ECO:0000256" key="2">
    <source>
        <dbReference type="ARBA" id="ARBA00022823"/>
    </source>
</evidence>
<reference evidence="9 11" key="2">
    <citation type="submission" date="2018-03" db="EMBL/GenBank/DDBJ databases">
        <authorList>
            <person name="Fogelqvist J."/>
        </authorList>
    </citation>
    <scope>NUCLEOTIDE SEQUENCE [LARGE SCALE GENOMIC DNA]</scope>
</reference>
<dbReference type="Gene3D" id="3.30.559.10">
    <property type="entry name" value="Chloramphenicol acetyltransferase-like domain"/>
    <property type="match status" value="1"/>
</dbReference>
<dbReference type="EMBL" id="CDSF01000155">
    <property type="protein sequence ID" value="CEP03759.1"/>
    <property type="molecule type" value="Genomic_DNA"/>
</dbReference>
<evidence type="ECO:0000259" key="7">
    <source>
        <dbReference type="PROSITE" id="PS51826"/>
    </source>
</evidence>
<organism evidence="8 10">
    <name type="scientific">Plasmodiophora brassicae</name>
    <name type="common">Clubroot disease agent</name>
    <dbReference type="NCBI Taxonomy" id="37360"/>
    <lineage>
        <taxon>Eukaryota</taxon>
        <taxon>Sar</taxon>
        <taxon>Rhizaria</taxon>
        <taxon>Endomyxa</taxon>
        <taxon>Phytomyxea</taxon>
        <taxon>Plasmodiophorida</taxon>
        <taxon>Plasmodiophoridae</taxon>
        <taxon>Plasmodiophora</taxon>
    </lineage>
</organism>
<feature type="region of interest" description="Disordered" evidence="5">
    <location>
        <begin position="190"/>
        <end position="223"/>
    </location>
</feature>
<feature type="region of interest" description="Disordered" evidence="5">
    <location>
        <begin position="117"/>
        <end position="147"/>
    </location>
</feature>
<comment type="similarity">
    <text evidence="1 4">Belongs to the 2-oxoacid dehydrogenase family.</text>
</comment>
<feature type="domain" description="Lipoyl-binding" evidence="6">
    <location>
        <begin position="29"/>
        <end position="105"/>
    </location>
</feature>
<dbReference type="EC" id="2.3.1.-" evidence="4"/>
<dbReference type="Proteomes" id="UP000290189">
    <property type="component" value="Unassembled WGS sequence"/>
</dbReference>
<dbReference type="SUPFAM" id="SSF47005">
    <property type="entry name" value="Peripheral subunit-binding domain of 2-oxo acid dehydrogenase complex"/>
    <property type="match status" value="1"/>
</dbReference>
<dbReference type="FunFam" id="2.40.50.100:FF:000010">
    <property type="entry name" value="Acetyltransferase component of pyruvate dehydrogenase complex"/>
    <property type="match status" value="1"/>
</dbReference>
<proteinExistence type="inferred from homology"/>
<keyword evidence="4" id="KW-0808">Transferase</keyword>
<dbReference type="InterPro" id="IPR011053">
    <property type="entry name" value="Single_hybrid_motif"/>
</dbReference>
<dbReference type="OrthoDB" id="537444at2759"/>
<dbReference type="GO" id="GO:0045254">
    <property type="term" value="C:pyruvate dehydrogenase complex"/>
    <property type="evidence" value="ECO:0007669"/>
    <property type="project" value="InterPro"/>
</dbReference>
<dbReference type="EMBL" id="OVEO01000012">
    <property type="protein sequence ID" value="SPQ99716.1"/>
    <property type="molecule type" value="Genomic_DNA"/>
</dbReference>
<dbReference type="Gene3D" id="2.40.50.100">
    <property type="match status" value="1"/>
</dbReference>
<evidence type="ECO:0000313" key="11">
    <source>
        <dbReference type="Proteomes" id="UP000290189"/>
    </source>
</evidence>
<reference evidence="8 10" key="1">
    <citation type="submission" date="2015-02" db="EMBL/GenBank/DDBJ databases">
        <authorList>
            <person name="Chooi Y.-H."/>
        </authorList>
    </citation>
    <scope>NUCLEOTIDE SEQUENCE [LARGE SCALE GENOMIC DNA]</scope>
    <source>
        <strain evidence="8">E3</strain>
    </source>
</reference>
<dbReference type="Pfam" id="PF00198">
    <property type="entry name" value="2-oxoacid_dh"/>
    <property type="match status" value="1"/>
</dbReference>
<dbReference type="STRING" id="37360.A0A0G4J8S7"/>
<evidence type="ECO:0000313" key="9">
    <source>
        <dbReference type="EMBL" id="SPQ99716.1"/>
    </source>
</evidence>
<name>A0A0G4J8S7_PLABS</name>
<dbReference type="InterPro" id="IPR000089">
    <property type="entry name" value="Biotin_lipoyl"/>
</dbReference>
<protein>
    <recommendedName>
        <fullName evidence="4">Dihydrolipoamide acetyltransferase component of pyruvate dehydrogenase complex</fullName>
        <ecNumber evidence="4">2.3.1.-</ecNumber>
    </recommendedName>
</protein>
<evidence type="ECO:0000259" key="6">
    <source>
        <dbReference type="PROSITE" id="PS50968"/>
    </source>
</evidence>
<dbReference type="InterPro" id="IPR004167">
    <property type="entry name" value="PSBD"/>
</dbReference>